<evidence type="ECO:0000313" key="3">
    <source>
        <dbReference type="Proteomes" id="UP000245887"/>
    </source>
</evidence>
<reference evidence="2 3" key="1">
    <citation type="submission" date="2018-04" db="EMBL/GenBank/DDBJ databases">
        <title>Genomic Encyclopedia of Type Strains, Phase IV (KMG-IV): sequencing the most valuable type-strain genomes for metagenomic binning, comparative biology and taxonomic classification.</title>
        <authorList>
            <person name="Goeker M."/>
        </authorList>
    </citation>
    <scope>NUCLEOTIDE SEQUENCE [LARGE SCALE GENOMIC DNA]</scope>
    <source>
        <strain evidence="2 3">DSM 28688</strain>
    </source>
</reference>
<keyword evidence="1" id="KW-0812">Transmembrane</keyword>
<accession>A0A2U1CXU0</accession>
<dbReference type="EMBL" id="QEKQ01000004">
    <property type="protein sequence ID" value="PVY77039.1"/>
    <property type="molecule type" value="Genomic_DNA"/>
</dbReference>
<name>A0A2U1CXU0_9GAMM</name>
<evidence type="ECO:0000256" key="1">
    <source>
        <dbReference type="SAM" id="Phobius"/>
    </source>
</evidence>
<feature type="transmembrane region" description="Helical" evidence="1">
    <location>
        <begin position="7"/>
        <end position="26"/>
    </location>
</feature>
<keyword evidence="1" id="KW-0472">Membrane</keyword>
<evidence type="ECO:0000313" key="2">
    <source>
        <dbReference type="EMBL" id="PVY77039.1"/>
    </source>
</evidence>
<gene>
    <name evidence="2" type="ORF">C8D92_104273</name>
</gene>
<sequence length="58" mass="7185">MYIYRLVFLLVLAIYIFSPNILDWWIRPGSIWYSPFLAWAALIMLGFWLEWRRDPNEF</sequence>
<feature type="transmembrane region" description="Helical" evidence="1">
    <location>
        <begin position="32"/>
        <end position="51"/>
    </location>
</feature>
<keyword evidence="1" id="KW-1133">Transmembrane helix</keyword>
<protein>
    <submittedName>
        <fullName evidence="2">Uncharacterized protein</fullName>
    </submittedName>
</protein>
<proteinExistence type="predicted"/>
<dbReference type="Proteomes" id="UP000245887">
    <property type="component" value="Unassembled WGS sequence"/>
</dbReference>
<dbReference type="AlphaFoldDB" id="A0A2U1CXU0"/>
<dbReference type="RefSeq" id="WP_165819254.1">
    <property type="nucleotide sequence ID" value="NZ_NMPM01000002.1"/>
</dbReference>
<comment type="caution">
    <text evidence="2">The sequence shown here is derived from an EMBL/GenBank/DDBJ whole genome shotgun (WGS) entry which is preliminary data.</text>
</comment>
<organism evidence="2 3">
    <name type="scientific">Tamilnaduibacter salinus</name>
    <dbReference type="NCBI Taxonomy" id="1484056"/>
    <lineage>
        <taxon>Bacteria</taxon>
        <taxon>Pseudomonadati</taxon>
        <taxon>Pseudomonadota</taxon>
        <taxon>Gammaproteobacteria</taxon>
        <taxon>Pseudomonadales</taxon>
        <taxon>Marinobacteraceae</taxon>
        <taxon>Tamilnaduibacter</taxon>
    </lineage>
</organism>